<reference evidence="3" key="1">
    <citation type="journal article" date="2008" name="Nat. Genet.">
        <title>The Pristionchus pacificus genome provides a unique perspective on nematode lifestyle and parasitism.</title>
        <authorList>
            <person name="Dieterich C."/>
            <person name="Clifton S.W."/>
            <person name="Schuster L.N."/>
            <person name="Chinwalla A."/>
            <person name="Delehaunty K."/>
            <person name="Dinkelacker I."/>
            <person name="Fulton L."/>
            <person name="Fulton R."/>
            <person name="Godfrey J."/>
            <person name="Minx P."/>
            <person name="Mitreva M."/>
            <person name="Roeseler W."/>
            <person name="Tian H."/>
            <person name="Witte H."/>
            <person name="Yang S.P."/>
            <person name="Wilson R.K."/>
            <person name="Sommer R.J."/>
        </authorList>
    </citation>
    <scope>NUCLEOTIDE SEQUENCE [LARGE SCALE GENOMIC DNA]</scope>
    <source>
        <strain evidence="3">PS312</strain>
    </source>
</reference>
<accession>A0A8R1V2K6</accession>
<dbReference type="AlphaFoldDB" id="A0A2A6CV83"/>
<reference evidence="2" key="2">
    <citation type="submission" date="2022-06" db="UniProtKB">
        <authorList>
            <consortium name="EnsemblMetazoa"/>
        </authorList>
    </citation>
    <scope>IDENTIFICATION</scope>
    <source>
        <strain evidence="2">PS312</strain>
    </source>
</reference>
<gene>
    <name evidence="2" type="primary">WBGene00282617</name>
</gene>
<accession>A0A2A6CV83</accession>
<organism evidence="2 3">
    <name type="scientific">Pristionchus pacificus</name>
    <name type="common">Parasitic nematode worm</name>
    <dbReference type="NCBI Taxonomy" id="54126"/>
    <lineage>
        <taxon>Eukaryota</taxon>
        <taxon>Metazoa</taxon>
        <taxon>Ecdysozoa</taxon>
        <taxon>Nematoda</taxon>
        <taxon>Chromadorea</taxon>
        <taxon>Rhabditida</taxon>
        <taxon>Rhabditina</taxon>
        <taxon>Diplogasteromorpha</taxon>
        <taxon>Diplogasteroidea</taxon>
        <taxon>Neodiplogasteridae</taxon>
        <taxon>Pristionchus</taxon>
    </lineage>
</organism>
<dbReference type="Proteomes" id="UP000005239">
    <property type="component" value="Unassembled WGS sequence"/>
</dbReference>
<proteinExistence type="predicted"/>
<feature type="compositionally biased region" description="Basic and acidic residues" evidence="1">
    <location>
        <begin position="145"/>
        <end position="156"/>
    </location>
</feature>
<dbReference type="EnsemblMetazoa" id="PPA44248.1">
    <property type="protein sequence ID" value="PPA44248.1"/>
    <property type="gene ID" value="WBGene00282617"/>
</dbReference>
<keyword evidence="3" id="KW-1185">Reference proteome</keyword>
<evidence type="ECO:0000256" key="1">
    <source>
        <dbReference type="SAM" id="MobiDB-lite"/>
    </source>
</evidence>
<protein>
    <submittedName>
        <fullName evidence="2">Uncharacterized protein</fullName>
    </submittedName>
</protein>
<evidence type="ECO:0000313" key="3">
    <source>
        <dbReference type="Proteomes" id="UP000005239"/>
    </source>
</evidence>
<name>A0A2A6CV83_PRIPA</name>
<evidence type="ECO:0000313" key="2">
    <source>
        <dbReference type="EnsemblMetazoa" id="PPA44248.1"/>
    </source>
</evidence>
<feature type="region of interest" description="Disordered" evidence="1">
    <location>
        <begin position="136"/>
        <end position="156"/>
    </location>
</feature>
<sequence>MTHFLLFKRRDPLRNTDIFQTEDGTLFYKTYTYPNRIFVKYRGNEINAVLPFRYRELQCIGTDDNALYFESSGKVSHSHTAIHADDSFIYIGIGNKVHILETTTMHFFPCFTMEFSHEFEIEKPLGAECGEKSERKGLLLGATSNERERKSERERD</sequence>